<feature type="transmembrane region" description="Helical" evidence="1">
    <location>
        <begin position="113"/>
        <end position="131"/>
    </location>
</feature>
<dbReference type="Proteomes" id="UP000276055">
    <property type="component" value="Unassembled WGS sequence"/>
</dbReference>
<sequence length="147" mass="15556">MSKMSAVHHPVASSGWTGWVSFAGIILIINGVFIGLQGLVALTGPDTYYLSTPRALFIFDAKGWGWWNVALGVLLILTAVGLFSGATWARVVAVVVAGLSAVVQLMLIPAQPWWSLIVIAIDVLIIFAVIAHGEELRTGGAESNVDS</sequence>
<comment type="caution">
    <text evidence="3">The sequence shown here is derived from an EMBL/GenBank/DDBJ whole genome shotgun (WGS) entry which is preliminary data.</text>
</comment>
<accession>A0A495FLN9</accession>
<proteinExistence type="predicted"/>
<feature type="transmembrane region" description="Helical" evidence="1">
    <location>
        <begin position="88"/>
        <end position="107"/>
    </location>
</feature>
<feature type="transmembrane region" description="Helical" evidence="1">
    <location>
        <begin position="20"/>
        <end position="44"/>
    </location>
</feature>
<protein>
    <recommendedName>
        <fullName evidence="2">DUF7144 domain-containing protein</fullName>
    </recommendedName>
</protein>
<feature type="domain" description="DUF7144" evidence="2">
    <location>
        <begin position="19"/>
        <end position="133"/>
    </location>
</feature>
<evidence type="ECO:0000313" key="4">
    <source>
        <dbReference type="Proteomes" id="UP000276055"/>
    </source>
</evidence>
<feature type="transmembrane region" description="Helical" evidence="1">
    <location>
        <begin position="64"/>
        <end position="83"/>
    </location>
</feature>
<dbReference type="InterPro" id="IPR055568">
    <property type="entry name" value="DUF7144"/>
</dbReference>
<evidence type="ECO:0000313" key="3">
    <source>
        <dbReference type="EMBL" id="RKR29892.1"/>
    </source>
</evidence>
<dbReference type="EMBL" id="RBIR01000001">
    <property type="protein sequence ID" value="RKR29892.1"/>
    <property type="molecule type" value="Genomic_DNA"/>
</dbReference>
<gene>
    <name evidence="3" type="ORF">C8D78_0208</name>
</gene>
<dbReference type="Pfam" id="PF23636">
    <property type="entry name" value="DUF7144"/>
    <property type="match status" value="1"/>
</dbReference>
<name>A0A495FLN9_9MICC</name>
<organism evidence="3 4">
    <name type="scientific">Arthrobacter oryzae</name>
    <dbReference type="NCBI Taxonomy" id="409290"/>
    <lineage>
        <taxon>Bacteria</taxon>
        <taxon>Bacillati</taxon>
        <taxon>Actinomycetota</taxon>
        <taxon>Actinomycetes</taxon>
        <taxon>Micrococcales</taxon>
        <taxon>Micrococcaceae</taxon>
        <taxon>Arthrobacter</taxon>
    </lineage>
</organism>
<keyword evidence="1" id="KW-1133">Transmembrane helix</keyword>
<keyword evidence="1" id="KW-0472">Membrane</keyword>
<reference evidence="3 4" key="1">
    <citation type="submission" date="2018-10" db="EMBL/GenBank/DDBJ databases">
        <title>Genomic Encyclopedia of Type Strains, Phase IV (KMG-IV): sequencing the most valuable type-strain genomes for metagenomic binning, comparative biology and taxonomic classification.</title>
        <authorList>
            <person name="Goeker M."/>
        </authorList>
    </citation>
    <scope>NUCLEOTIDE SEQUENCE [LARGE SCALE GENOMIC DNA]</scope>
    <source>
        <strain evidence="3 4">DSM 25586</strain>
    </source>
</reference>
<evidence type="ECO:0000259" key="2">
    <source>
        <dbReference type="Pfam" id="PF23636"/>
    </source>
</evidence>
<dbReference type="AlphaFoldDB" id="A0A495FLN9"/>
<keyword evidence="1" id="KW-0812">Transmembrane</keyword>
<evidence type="ECO:0000256" key="1">
    <source>
        <dbReference type="SAM" id="Phobius"/>
    </source>
</evidence>